<evidence type="ECO:0000256" key="1">
    <source>
        <dbReference type="ARBA" id="ARBA00000077"/>
    </source>
</evidence>
<evidence type="ECO:0000256" key="3">
    <source>
        <dbReference type="ARBA" id="ARBA00004065"/>
    </source>
</evidence>
<evidence type="ECO:0000256" key="16">
    <source>
        <dbReference type="RuleBase" id="RU003515"/>
    </source>
</evidence>
<evidence type="ECO:0000259" key="17">
    <source>
        <dbReference type="PROSITE" id="PS51975"/>
    </source>
</evidence>
<evidence type="ECO:0000313" key="18">
    <source>
        <dbReference type="EMBL" id="WLV25744.1"/>
    </source>
</evidence>
<keyword evidence="9 14" id="KW-0540">Nuclease</keyword>
<evidence type="ECO:0000256" key="7">
    <source>
        <dbReference type="ARBA" id="ARBA00019179"/>
    </source>
</evidence>
<feature type="domain" description="RNase H type-2" evidence="17">
    <location>
        <begin position="71"/>
        <end position="260"/>
    </location>
</feature>
<dbReference type="InterPro" id="IPR036397">
    <property type="entry name" value="RNaseH_sf"/>
</dbReference>
<dbReference type="InterPro" id="IPR022898">
    <property type="entry name" value="RNase_HII"/>
</dbReference>
<dbReference type="NCBIfam" id="NF000595">
    <property type="entry name" value="PRK00015.1-3"/>
    <property type="match status" value="1"/>
</dbReference>
<dbReference type="InterPro" id="IPR001352">
    <property type="entry name" value="RNase_HII/HIII"/>
</dbReference>
<reference evidence="18" key="1">
    <citation type="submission" date="2023-06" db="EMBL/GenBank/DDBJ databases">
        <title>A Treasure from Seagulls: Isolation and Description of Aciduricobacillus qingdaonensis gen. nov., sp. nov., a Rare Obligately Uric Acid-utilizing Member in the Family Bacillaceae.</title>
        <authorList>
            <person name="Liu W."/>
            <person name="Wang B."/>
        </authorList>
    </citation>
    <scope>NUCLEOTIDE SEQUENCE</scope>
    <source>
        <strain evidence="18">44XB</strain>
    </source>
</reference>
<evidence type="ECO:0000256" key="9">
    <source>
        <dbReference type="ARBA" id="ARBA00022722"/>
    </source>
</evidence>
<name>A0ABY9KYM9_9BACI</name>
<evidence type="ECO:0000256" key="2">
    <source>
        <dbReference type="ARBA" id="ARBA00001946"/>
    </source>
</evidence>
<comment type="catalytic activity">
    <reaction evidence="1 14 15 16">
        <text>Endonucleolytic cleavage to 5'-phosphomonoester.</text>
        <dbReference type="EC" id="3.1.26.4"/>
    </reaction>
</comment>
<keyword evidence="11 14" id="KW-0255">Endonuclease</keyword>
<evidence type="ECO:0000256" key="13">
    <source>
        <dbReference type="ARBA" id="ARBA00023211"/>
    </source>
</evidence>
<keyword evidence="8 14" id="KW-0963">Cytoplasm</keyword>
<keyword evidence="13 14" id="KW-0464">Manganese</keyword>
<accession>A0ABY9KYM9</accession>
<evidence type="ECO:0000256" key="8">
    <source>
        <dbReference type="ARBA" id="ARBA00022490"/>
    </source>
</evidence>
<keyword evidence="19" id="KW-1185">Reference proteome</keyword>
<feature type="binding site" evidence="14 15">
    <location>
        <position position="169"/>
    </location>
    <ligand>
        <name>a divalent metal cation</name>
        <dbReference type="ChEBI" id="CHEBI:60240"/>
    </ligand>
</feature>
<comment type="cofactor">
    <cofactor evidence="2">
        <name>Mg(2+)</name>
        <dbReference type="ChEBI" id="CHEBI:18420"/>
    </cofactor>
</comment>
<dbReference type="PANTHER" id="PTHR10954">
    <property type="entry name" value="RIBONUCLEASE H2 SUBUNIT A"/>
    <property type="match status" value="1"/>
</dbReference>
<evidence type="ECO:0000313" key="19">
    <source>
        <dbReference type="Proteomes" id="UP001180087"/>
    </source>
</evidence>
<dbReference type="SUPFAM" id="SSF53098">
    <property type="entry name" value="Ribonuclease H-like"/>
    <property type="match status" value="1"/>
</dbReference>
<keyword evidence="10 14" id="KW-0479">Metal-binding</keyword>
<evidence type="ECO:0000256" key="11">
    <source>
        <dbReference type="ARBA" id="ARBA00022759"/>
    </source>
</evidence>
<dbReference type="InterPro" id="IPR024567">
    <property type="entry name" value="RNase_HII/HIII_dom"/>
</dbReference>
<comment type="function">
    <text evidence="3 14 16">Endonuclease that specifically degrades the RNA of RNA-DNA hybrids.</text>
</comment>
<dbReference type="EMBL" id="CP129113">
    <property type="protein sequence ID" value="WLV25744.1"/>
    <property type="molecule type" value="Genomic_DNA"/>
</dbReference>
<dbReference type="Pfam" id="PF01351">
    <property type="entry name" value="RNase_HII"/>
    <property type="match status" value="1"/>
</dbReference>
<dbReference type="Gene3D" id="3.30.420.10">
    <property type="entry name" value="Ribonuclease H-like superfamily/Ribonuclease H"/>
    <property type="match status" value="1"/>
</dbReference>
<evidence type="ECO:0000256" key="12">
    <source>
        <dbReference type="ARBA" id="ARBA00022801"/>
    </source>
</evidence>
<keyword evidence="12 14" id="KW-0378">Hydrolase</keyword>
<dbReference type="PROSITE" id="PS51975">
    <property type="entry name" value="RNASE_H_2"/>
    <property type="match status" value="1"/>
</dbReference>
<protein>
    <recommendedName>
        <fullName evidence="7 14">Ribonuclease HII</fullName>
        <shortName evidence="14">RNase HII</shortName>
        <ecNumber evidence="6 14">3.1.26.4</ecNumber>
    </recommendedName>
</protein>
<comment type="subcellular location">
    <subcellularLocation>
        <location evidence="4 14">Cytoplasm</location>
    </subcellularLocation>
</comment>
<feature type="binding site" evidence="14 15">
    <location>
        <position position="77"/>
    </location>
    <ligand>
        <name>a divalent metal cation</name>
        <dbReference type="ChEBI" id="CHEBI:60240"/>
    </ligand>
</feature>
<sequence>MEKKSISEIKTLLEEKPPSAAFLAQLKEDPRKGVQQILTKLQKKQEKETELRNQFIQMCLFENRQRERGYRFIAGIDEAGRGPLAGPVTAAAVILPEGFFLPGLNDSKKLTEKQRDHYAAVIKEEAVSWHVSVIEAGEIDRINIFEATKKAMLTAIERLQPEPEFCLIDAVRLTYLRCPSESIEKGDARSVSIAAASILAKTERDRIMLALHEIYPQYRFDSNKGYGTKDHLEGLAKFGPSPCHRQSFSPVAQATTIHQKG</sequence>
<evidence type="ECO:0000256" key="5">
    <source>
        <dbReference type="ARBA" id="ARBA00007383"/>
    </source>
</evidence>
<comment type="cofactor">
    <cofactor evidence="14 15">
        <name>Mn(2+)</name>
        <dbReference type="ChEBI" id="CHEBI:29035"/>
    </cofactor>
    <cofactor evidence="14 15">
        <name>Mg(2+)</name>
        <dbReference type="ChEBI" id="CHEBI:18420"/>
    </cofactor>
    <text evidence="14 15">Manganese or magnesium. Binds 1 divalent metal ion per monomer in the absence of substrate. May bind a second metal ion after substrate binding.</text>
</comment>
<dbReference type="RefSeq" id="WP_348029538.1">
    <property type="nucleotide sequence ID" value="NZ_CP129113.1"/>
</dbReference>
<evidence type="ECO:0000256" key="15">
    <source>
        <dbReference type="PROSITE-ProRule" id="PRU01319"/>
    </source>
</evidence>
<dbReference type="NCBIfam" id="NF000594">
    <property type="entry name" value="PRK00015.1-1"/>
    <property type="match status" value="1"/>
</dbReference>
<feature type="binding site" evidence="14 15">
    <location>
        <position position="78"/>
    </location>
    <ligand>
        <name>a divalent metal cation</name>
        <dbReference type="ChEBI" id="CHEBI:60240"/>
    </ligand>
</feature>
<dbReference type="HAMAP" id="MF_00052_B">
    <property type="entry name" value="RNase_HII_B"/>
    <property type="match status" value="1"/>
</dbReference>
<evidence type="ECO:0000256" key="4">
    <source>
        <dbReference type="ARBA" id="ARBA00004496"/>
    </source>
</evidence>
<dbReference type="InterPro" id="IPR012337">
    <property type="entry name" value="RNaseH-like_sf"/>
</dbReference>
<dbReference type="GO" id="GO:0004523">
    <property type="term" value="F:RNA-DNA hybrid ribonuclease activity"/>
    <property type="evidence" value="ECO:0007669"/>
    <property type="project" value="UniProtKB-EC"/>
</dbReference>
<organism evidence="18 19">
    <name type="scientific">Aciduricibacillus chroicocephali</name>
    <dbReference type="NCBI Taxonomy" id="3054939"/>
    <lineage>
        <taxon>Bacteria</taxon>
        <taxon>Bacillati</taxon>
        <taxon>Bacillota</taxon>
        <taxon>Bacilli</taxon>
        <taxon>Bacillales</taxon>
        <taxon>Bacillaceae</taxon>
        <taxon>Aciduricibacillus</taxon>
    </lineage>
</organism>
<proteinExistence type="inferred from homology"/>
<evidence type="ECO:0000256" key="14">
    <source>
        <dbReference type="HAMAP-Rule" id="MF_00052"/>
    </source>
</evidence>
<dbReference type="CDD" id="cd07182">
    <property type="entry name" value="RNase_HII_bacteria_HII_like"/>
    <property type="match status" value="1"/>
</dbReference>
<comment type="similarity">
    <text evidence="5 14 16">Belongs to the RNase HII family.</text>
</comment>
<gene>
    <name evidence="14" type="primary">rnhB</name>
    <name evidence="18" type="ORF">QR721_05940</name>
</gene>
<dbReference type="EC" id="3.1.26.4" evidence="6 14"/>
<dbReference type="PANTHER" id="PTHR10954:SF18">
    <property type="entry name" value="RIBONUCLEASE HII"/>
    <property type="match status" value="1"/>
</dbReference>
<evidence type="ECO:0000256" key="10">
    <source>
        <dbReference type="ARBA" id="ARBA00022723"/>
    </source>
</evidence>
<evidence type="ECO:0000256" key="6">
    <source>
        <dbReference type="ARBA" id="ARBA00012180"/>
    </source>
</evidence>
<dbReference type="Proteomes" id="UP001180087">
    <property type="component" value="Chromosome"/>
</dbReference>